<protein>
    <recommendedName>
        <fullName evidence="3">Winged helix-turn-helix domain-containing protein</fullName>
    </recommendedName>
</protein>
<evidence type="ECO:0000313" key="1">
    <source>
        <dbReference type="EMBL" id="HIP16721.1"/>
    </source>
</evidence>
<dbReference type="InterPro" id="IPR019707">
    <property type="entry name" value="DUF2582"/>
</dbReference>
<comment type="caution">
    <text evidence="1">The sequence shown here is derived from an EMBL/GenBank/DDBJ whole genome shotgun (WGS) entry which is preliminary data.</text>
</comment>
<dbReference type="EMBL" id="DQSV01000005">
    <property type="protein sequence ID" value="HIP16721.1"/>
    <property type="molecule type" value="Genomic_DNA"/>
</dbReference>
<proteinExistence type="predicted"/>
<dbReference type="InterPro" id="IPR036388">
    <property type="entry name" value="WH-like_DNA-bd_sf"/>
</dbReference>
<dbReference type="Gene3D" id="1.10.10.10">
    <property type="entry name" value="Winged helix-like DNA-binding domain superfamily/Winged helix DNA-binding domain"/>
    <property type="match status" value="1"/>
</dbReference>
<gene>
    <name evidence="1" type="ORF">EYG76_00230</name>
</gene>
<dbReference type="Proteomes" id="UP000605144">
    <property type="component" value="Unassembled WGS sequence"/>
</dbReference>
<evidence type="ECO:0000313" key="2">
    <source>
        <dbReference type="Proteomes" id="UP000605144"/>
    </source>
</evidence>
<sequence>MENIWPIIGQAAGRIYELLKKDDEKNITKIKEILRKEGFNDSVVVMAIGWLAREDNIEVLRDNRKWIIKLKK</sequence>
<accession>A0A833DR36</accession>
<dbReference type="Pfam" id="PF10771">
    <property type="entry name" value="DUF2582"/>
    <property type="match status" value="1"/>
</dbReference>
<evidence type="ECO:0008006" key="3">
    <source>
        <dbReference type="Google" id="ProtNLM"/>
    </source>
</evidence>
<name>A0A833DR36_9EURY</name>
<organism evidence="1 2">
    <name type="scientific">Methanothermococcus okinawensis</name>
    <dbReference type="NCBI Taxonomy" id="155863"/>
    <lineage>
        <taxon>Archaea</taxon>
        <taxon>Methanobacteriati</taxon>
        <taxon>Methanobacteriota</taxon>
        <taxon>Methanomada group</taxon>
        <taxon>Methanococci</taxon>
        <taxon>Methanococcales</taxon>
        <taxon>Methanococcaceae</taxon>
        <taxon>Methanothermococcus</taxon>
    </lineage>
</organism>
<reference evidence="1" key="1">
    <citation type="journal article" date="2020" name="ISME J.">
        <title>Gammaproteobacteria mediating utilization of methyl-, sulfur- and petroleum organic compounds in deep ocean hydrothermal plumes.</title>
        <authorList>
            <person name="Zhou Z."/>
            <person name="Liu Y."/>
            <person name="Pan J."/>
            <person name="Cron B.R."/>
            <person name="Toner B.M."/>
            <person name="Anantharaman K."/>
            <person name="Breier J.A."/>
            <person name="Dick G.J."/>
            <person name="Li M."/>
        </authorList>
    </citation>
    <scope>NUCLEOTIDE SEQUENCE</scope>
    <source>
        <strain evidence="1">SZUA-1385</strain>
    </source>
</reference>
<dbReference type="AlphaFoldDB" id="A0A833DR36"/>